<dbReference type="RefSeq" id="WP_167167352.1">
    <property type="nucleotide sequence ID" value="NZ_JAAOYM010000001.1"/>
</dbReference>
<proteinExistence type="predicted"/>
<reference evidence="2 3" key="1">
    <citation type="submission" date="2020-03" db="EMBL/GenBank/DDBJ databases">
        <title>Sequencing the genomes of 1000 actinobacteria strains.</title>
        <authorList>
            <person name="Klenk H.-P."/>
        </authorList>
    </citation>
    <scope>NUCLEOTIDE SEQUENCE [LARGE SCALE GENOMIC DNA]</scope>
    <source>
        <strain evidence="2 3">DSM 45685</strain>
    </source>
</reference>
<dbReference type="InterPro" id="IPR029032">
    <property type="entry name" value="AhpD-like"/>
</dbReference>
<dbReference type="GO" id="GO:0051920">
    <property type="term" value="F:peroxiredoxin activity"/>
    <property type="evidence" value="ECO:0007669"/>
    <property type="project" value="InterPro"/>
</dbReference>
<keyword evidence="2" id="KW-0575">Peroxidase</keyword>
<dbReference type="Proteomes" id="UP000545493">
    <property type="component" value="Unassembled WGS sequence"/>
</dbReference>
<keyword evidence="3" id="KW-1185">Reference proteome</keyword>
<keyword evidence="2" id="KW-0560">Oxidoreductase</keyword>
<organism evidence="2 3">
    <name type="scientific">Saccharomonospora amisosensis</name>
    <dbReference type="NCBI Taxonomy" id="1128677"/>
    <lineage>
        <taxon>Bacteria</taxon>
        <taxon>Bacillati</taxon>
        <taxon>Actinomycetota</taxon>
        <taxon>Actinomycetes</taxon>
        <taxon>Pseudonocardiales</taxon>
        <taxon>Pseudonocardiaceae</taxon>
        <taxon>Saccharomonospora</taxon>
    </lineage>
</organism>
<evidence type="ECO:0000313" key="2">
    <source>
        <dbReference type="EMBL" id="NIJ10854.1"/>
    </source>
</evidence>
<feature type="domain" description="Carboxymuconolactone decarboxylase-like" evidence="1">
    <location>
        <begin position="47"/>
        <end position="123"/>
    </location>
</feature>
<accession>A0A7X5ZPL5</accession>
<sequence length="199" mass="21776">MAPRVPKAQLTGFTGRVIKLMSRKMLGKVAEPVEVAWHNRKVLRTAMSLETKLEKWDAVEESLKSFAHMAVAAQVGCGWCLDFGYFKAQNEKLDLAKASQVPRWRESDVFTPLERDVLEYAEAMTNTPPTVTDELSARLLERLGPGGMVELAGYIAFANLVTRNNAALGIESQGFSDSCEIPLAEVAQRRASSGTASAS</sequence>
<dbReference type="SUPFAM" id="SSF69118">
    <property type="entry name" value="AhpD-like"/>
    <property type="match status" value="1"/>
</dbReference>
<dbReference type="AlphaFoldDB" id="A0A7X5ZPL5"/>
<dbReference type="PANTHER" id="PTHR34846:SF10">
    <property type="entry name" value="CYTOPLASMIC PROTEIN"/>
    <property type="match status" value="1"/>
</dbReference>
<dbReference type="PANTHER" id="PTHR34846">
    <property type="entry name" value="4-CARBOXYMUCONOLACTONE DECARBOXYLASE FAMILY PROTEIN (AFU_ORTHOLOGUE AFUA_6G11590)"/>
    <property type="match status" value="1"/>
</dbReference>
<dbReference type="InterPro" id="IPR003779">
    <property type="entry name" value="CMD-like"/>
</dbReference>
<dbReference type="EMBL" id="JAAOYM010000001">
    <property type="protein sequence ID" value="NIJ10854.1"/>
    <property type="molecule type" value="Genomic_DNA"/>
</dbReference>
<gene>
    <name evidence="2" type="ORF">FHU38_001198</name>
</gene>
<comment type="caution">
    <text evidence="2">The sequence shown here is derived from an EMBL/GenBank/DDBJ whole genome shotgun (WGS) entry which is preliminary data.</text>
</comment>
<dbReference type="Pfam" id="PF02627">
    <property type="entry name" value="CMD"/>
    <property type="match status" value="1"/>
</dbReference>
<evidence type="ECO:0000259" key="1">
    <source>
        <dbReference type="Pfam" id="PF02627"/>
    </source>
</evidence>
<dbReference type="Gene3D" id="1.20.1290.10">
    <property type="entry name" value="AhpD-like"/>
    <property type="match status" value="1"/>
</dbReference>
<evidence type="ECO:0000313" key="3">
    <source>
        <dbReference type="Proteomes" id="UP000545493"/>
    </source>
</evidence>
<name>A0A7X5ZPL5_9PSEU</name>
<protein>
    <submittedName>
        <fullName evidence="2">Alkylhydroperoxidase family enzyme</fullName>
    </submittedName>
</protein>